<name>A0A7C8M8T7_9PLEO</name>
<gene>
    <name evidence="3" type="ORF">BDV95DRAFT_598690</name>
</gene>
<keyword evidence="2" id="KW-1133">Transmembrane helix</keyword>
<feature type="region of interest" description="Disordered" evidence="1">
    <location>
        <begin position="272"/>
        <end position="298"/>
    </location>
</feature>
<keyword evidence="4" id="KW-1185">Reference proteome</keyword>
<proteinExistence type="predicted"/>
<dbReference type="Proteomes" id="UP000481861">
    <property type="component" value="Unassembled WGS sequence"/>
</dbReference>
<feature type="transmembrane region" description="Helical" evidence="2">
    <location>
        <begin position="247"/>
        <end position="265"/>
    </location>
</feature>
<evidence type="ECO:0000313" key="4">
    <source>
        <dbReference type="Proteomes" id="UP000481861"/>
    </source>
</evidence>
<keyword evidence="2" id="KW-0812">Transmembrane</keyword>
<evidence type="ECO:0000256" key="2">
    <source>
        <dbReference type="SAM" id="Phobius"/>
    </source>
</evidence>
<evidence type="ECO:0000313" key="3">
    <source>
        <dbReference type="EMBL" id="KAF2866802.1"/>
    </source>
</evidence>
<keyword evidence="2" id="KW-0472">Membrane</keyword>
<dbReference type="EMBL" id="JAADJZ010000026">
    <property type="protein sequence ID" value="KAF2866802.1"/>
    <property type="molecule type" value="Genomic_DNA"/>
</dbReference>
<dbReference type="OrthoDB" id="3945378at2759"/>
<feature type="compositionally biased region" description="Basic and acidic residues" evidence="1">
    <location>
        <begin position="280"/>
        <end position="298"/>
    </location>
</feature>
<evidence type="ECO:0000256" key="1">
    <source>
        <dbReference type="SAM" id="MobiDB-lite"/>
    </source>
</evidence>
<feature type="transmembrane region" description="Helical" evidence="2">
    <location>
        <begin position="159"/>
        <end position="179"/>
    </location>
</feature>
<reference evidence="3 4" key="1">
    <citation type="submission" date="2020-01" db="EMBL/GenBank/DDBJ databases">
        <authorList>
            <consortium name="DOE Joint Genome Institute"/>
            <person name="Haridas S."/>
            <person name="Albert R."/>
            <person name="Binder M."/>
            <person name="Bloem J."/>
            <person name="Labutti K."/>
            <person name="Salamov A."/>
            <person name="Andreopoulos B."/>
            <person name="Baker S.E."/>
            <person name="Barry K."/>
            <person name="Bills G."/>
            <person name="Bluhm B.H."/>
            <person name="Cannon C."/>
            <person name="Castanera R."/>
            <person name="Culley D.E."/>
            <person name="Daum C."/>
            <person name="Ezra D."/>
            <person name="Gonzalez J.B."/>
            <person name="Henrissat B."/>
            <person name="Kuo A."/>
            <person name="Liang C."/>
            <person name="Lipzen A."/>
            <person name="Lutzoni F."/>
            <person name="Magnuson J."/>
            <person name="Mondo S."/>
            <person name="Nolan M."/>
            <person name="Ohm R."/>
            <person name="Pangilinan J."/>
            <person name="Park H.-J.H."/>
            <person name="Ramirez L."/>
            <person name="Alfaro M."/>
            <person name="Sun H."/>
            <person name="Tritt A."/>
            <person name="Yoshinaga Y."/>
            <person name="Zwiers L.-H.L."/>
            <person name="Turgeon B.G."/>
            <person name="Goodwin S.B."/>
            <person name="Spatafora J.W."/>
            <person name="Crous P.W."/>
            <person name="Grigoriev I.V."/>
        </authorList>
    </citation>
    <scope>NUCLEOTIDE SEQUENCE [LARGE SCALE GENOMIC DNA]</scope>
    <source>
        <strain evidence="3 4">CBS 611.86</strain>
    </source>
</reference>
<dbReference type="AlphaFoldDB" id="A0A7C8M8T7"/>
<protein>
    <submittedName>
        <fullName evidence="3">Uncharacterized protein</fullName>
    </submittedName>
</protein>
<feature type="transmembrane region" description="Helical" evidence="2">
    <location>
        <begin position="216"/>
        <end position="235"/>
    </location>
</feature>
<comment type="caution">
    <text evidence="3">The sequence shown here is derived from an EMBL/GenBank/DDBJ whole genome shotgun (WGS) entry which is preliminary data.</text>
</comment>
<sequence>MYGLGIRIGYYLQWSGGLLAAWICPREVPTLRLTRTLFVASTFLALLTQVPEPGNLEVVEIYITLLFTFGSGLYLLPIFIWRLVTKGDPRKDPSRFPKAGPTSNAYNYSYGVLLVAVLSFQIWFWATRVDALKEKSCVQYGFLFTKIVLHSKDFKILNLVYSSVVLLLVVGTCFVRPFLRLCRKGNSKSTDLEVESTQYSHTLVLYYRTIDTVFKVLVACIIVTATELCIHWNAIPNVNSIDSVGQTIPLVISIGTVVHMLYISWQDTRNSSNNTSFSRPRGEHHAEAWHHMPRMEMD</sequence>
<accession>A0A7C8M8T7</accession>
<feature type="transmembrane region" description="Helical" evidence="2">
    <location>
        <begin position="105"/>
        <end position="126"/>
    </location>
</feature>
<organism evidence="3 4">
    <name type="scientific">Massariosphaeria phaeospora</name>
    <dbReference type="NCBI Taxonomy" id="100035"/>
    <lineage>
        <taxon>Eukaryota</taxon>
        <taxon>Fungi</taxon>
        <taxon>Dikarya</taxon>
        <taxon>Ascomycota</taxon>
        <taxon>Pezizomycotina</taxon>
        <taxon>Dothideomycetes</taxon>
        <taxon>Pleosporomycetidae</taxon>
        <taxon>Pleosporales</taxon>
        <taxon>Pleosporales incertae sedis</taxon>
        <taxon>Massariosphaeria</taxon>
    </lineage>
</organism>
<feature type="transmembrane region" description="Helical" evidence="2">
    <location>
        <begin position="62"/>
        <end position="84"/>
    </location>
</feature>